<name>A0A2I0CRQ7_9PSED</name>
<feature type="transmembrane region" description="Helical" evidence="1">
    <location>
        <begin position="100"/>
        <end position="119"/>
    </location>
</feature>
<evidence type="ECO:0000256" key="1">
    <source>
        <dbReference type="SAM" id="Phobius"/>
    </source>
</evidence>
<keyword evidence="1" id="KW-0472">Membrane</keyword>
<sequence>MPTRHAALLHYVLGALAAVILLNLGVRGLLRVGGFTATLLVALLTAGGLRLLFQWRQQRAPNCAEIIRLSLGYALGLGALYLGLYLLMWLQDAPGHMGQLLFLLHYLIYPACMGILLRAGHR</sequence>
<evidence type="ECO:0000313" key="3">
    <source>
        <dbReference type="Proteomes" id="UP000242861"/>
    </source>
</evidence>
<dbReference type="AlphaFoldDB" id="A0A2I0CRQ7"/>
<reference evidence="3" key="1">
    <citation type="submission" date="2017-12" db="EMBL/GenBank/DDBJ databases">
        <authorList>
            <person name="Yu X.-Y."/>
        </authorList>
    </citation>
    <scope>NUCLEOTIDE SEQUENCE [LARGE SCALE GENOMIC DNA]</scope>
    <source>
        <strain evidence="3">ZYSR67-Z</strain>
    </source>
</reference>
<dbReference type="EMBL" id="PIYS01000006">
    <property type="protein sequence ID" value="PKF71855.1"/>
    <property type="molecule type" value="Genomic_DNA"/>
</dbReference>
<dbReference type="RefSeq" id="WP_101193020.1">
    <property type="nucleotide sequence ID" value="NZ_PIYS01000006.1"/>
</dbReference>
<evidence type="ECO:0000313" key="2">
    <source>
        <dbReference type="EMBL" id="PKF71855.1"/>
    </source>
</evidence>
<organism evidence="2 3">
    <name type="scientific">Pseudomonas fluvialis</name>
    <dbReference type="NCBI Taxonomy" id="1793966"/>
    <lineage>
        <taxon>Bacteria</taxon>
        <taxon>Pseudomonadati</taxon>
        <taxon>Pseudomonadota</taxon>
        <taxon>Gammaproteobacteria</taxon>
        <taxon>Pseudomonadales</taxon>
        <taxon>Pseudomonadaceae</taxon>
        <taxon>Pseudomonas</taxon>
    </lineage>
</organism>
<feature type="transmembrane region" description="Helical" evidence="1">
    <location>
        <begin position="32"/>
        <end position="53"/>
    </location>
</feature>
<gene>
    <name evidence="2" type="ORF">CW360_05500</name>
</gene>
<proteinExistence type="predicted"/>
<comment type="caution">
    <text evidence="2">The sequence shown here is derived from an EMBL/GenBank/DDBJ whole genome shotgun (WGS) entry which is preliminary data.</text>
</comment>
<keyword evidence="1" id="KW-1133">Transmembrane helix</keyword>
<accession>A0A2I0CRQ7</accession>
<protein>
    <submittedName>
        <fullName evidence="2">Uncharacterized protein</fullName>
    </submittedName>
</protein>
<feature type="transmembrane region" description="Helical" evidence="1">
    <location>
        <begin position="65"/>
        <end position="88"/>
    </location>
</feature>
<feature type="transmembrane region" description="Helical" evidence="1">
    <location>
        <begin position="7"/>
        <end position="26"/>
    </location>
</feature>
<dbReference type="Proteomes" id="UP000242861">
    <property type="component" value="Unassembled WGS sequence"/>
</dbReference>
<keyword evidence="1" id="KW-0812">Transmembrane</keyword>